<organism evidence="2 3">
    <name type="scientific">Austropuccinia psidii MF-1</name>
    <dbReference type="NCBI Taxonomy" id="1389203"/>
    <lineage>
        <taxon>Eukaryota</taxon>
        <taxon>Fungi</taxon>
        <taxon>Dikarya</taxon>
        <taxon>Basidiomycota</taxon>
        <taxon>Pucciniomycotina</taxon>
        <taxon>Pucciniomycetes</taxon>
        <taxon>Pucciniales</taxon>
        <taxon>Sphaerophragmiaceae</taxon>
        <taxon>Austropuccinia</taxon>
    </lineage>
</organism>
<proteinExistence type="predicted"/>
<evidence type="ECO:0000256" key="1">
    <source>
        <dbReference type="SAM" id="MobiDB-lite"/>
    </source>
</evidence>
<name>A0A9Q3JY53_9BASI</name>
<gene>
    <name evidence="2" type="ORF">O181_109582</name>
</gene>
<accession>A0A9Q3JY53</accession>
<feature type="region of interest" description="Disordered" evidence="1">
    <location>
        <begin position="1"/>
        <end position="31"/>
    </location>
</feature>
<sequence length="96" mass="10470">MPEPQRTDVGSTEGEESMRSPAMALNLGPNPSPKTFPAILGKFKSLCSWTLSMGLGHLGEEMVHGHFYCPMDPLEFWPRGSFSPWTAIVTPTAHGP</sequence>
<evidence type="ECO:0000313" key="2">
    <source>
        <dbReference type="EMBL" id="MBW0569867.1"/>
    </source>
</evidence>
<evidence type="ECO:0000313" key="3">
    <source>
        <dbReference type="Proteomes" id="UP000765509"/>
    </source>
</evidence>
<dbReference type="Proteomes" id="UP000765509">
    <property type="component" value="Unassembled WGS sequence"/>
</dbReference>
<dbReference type="AlphaFoldDB" id="A0A9Q3JY53"/>
<protein>
    <submittedName>
        <fullName evidence="2">Uncharacterized protein</fullName>
    </submittedName>
</protein>
<keyword evidence="3" id="KW-1185">Reference proteome</keyword>
<comment type="caution">
    <text evidence="2">The sequence shown here is derived from an EMBL/GenBank/DDBJ whole genome shotgun (WGS) entry which is preliminary data.</text>
</comment>
<dbReference type="EMBL" id="AVOT02085151">
    <property type="protein sequence ID" value="MBW0569867.1"/>
    <property type="molecule type" value="Genomic_DNA"/>
</dbReference>
<reference evidence="2" key="1">
    <citation type="submission" date="2021-03" db="EMBL/GenBank/DDBJ databases">
        <title>Draft genome sequence of rust myrtle Austropuccinia psidii MF-1, a brazilian biotype.</title>
        <authorList>
            <person name="Quecine M.C."/>
            <person name="Pachon D.M.R."/>
            <person name="Bonatelli M.L."/>
            <person name="Correr F.H."/>
            <person name="Franceschini L.M."/>
            <person name="Leite T.F."/>
            <person name="Margarido G.R.A."/>
            <person name="Almeida C.A."/>
            <person name="Ferrarezi J.A."/>
            <person name="Labate C.A."/>
        </authorList>
    </citation>
    <scope>NUCLEOTIDE SEQUENCE</scope>
    <source>
        <strain evidence="2">MF-1</strain>
    </source>
</reference>